<dbReference type="EMBL" id="CAJNOL010000392">
    <property type="protein sequence ID" value="CAF1043705.1"/>
    <property type="molecule type" value="Genomic_DNA"/>
</dbReference>
<organism evidence="2 3">
    <name type="scientific">Rotaria sordida</name>
    <dbReference type="NCBI Taxonomy" id="392033"/>
    <lineage>
        <taxon>Eukaryota</taxon>
        <taxon>Metazoa</taxon>
        <taxon>Spiralia</taxon>
        <taxon>Gnathifera</taxon>
        <taxon>Rotifera</taxon>
        <taxon>Eurotatoria</taxon>
        <taxon>Bdelloidea</taxon>
        <taxon>Philodinida</taxon>
        <taxon>Philodinidae</taxon>
        <taxon>Rotaria</taxon>
    </lineage>
</organism>
<evidence type="ECO:0000313" key="2">
    <source>
        <dbReference type="EMBL" id="CAF1043705.1"/>
    </source>
</evidence>
<keyword evidence="3" id="KW-1185">Reference proteome</keyword>
<proteinExistence type="predicted"/>
<dbReference type="AlphaFoldDB" id="A0A814K2P7"/>
<protein>
    <submittedName>
        <fullName evidence="2">Uncharacterized protein</fullName>
    </submittedName>
</protein>
<keyword evidence="1" id="KW-0472">Membrane</keyword>
<name>A0A814K2P7_9BILA</name>
<gene>
    <name evidence="2" type="ORF">JXQ802_LOCUS16287</name>
</gene>
<evidence type="ECO:0000256" key="1">
    <source>
        <dbReference type="SAM" id="Phobius"/>
    </source>
</evidence>
<sequence>MRIVVLGNESLQLRKLDKHLIKMLLVQVTLLLLFTFSHAIQRLYLTFAPNPSPQSLQDPVQNLIFNLFTLFSFVASEMPIYIYTLSGSTAFRNTCLRVVKTVVSKIRCH</sequence>
<reference evidence="2" key="1">
    <citation type="submission" date="2021-02" db="EMBL/GenBank/DDBJ databases">
        <authorList>
            <person name="Nowell W R."/>
        </authorList>
    </citation>
    <scope>NUCLEOTIDE SEQUENCE</scope>
</reference>
<accession>A0A814K2P7</accession>
<dbReference type="Gene3D" id="1.20.1070.10">
    <property type="entry name" value="Rhodopsin 7-helix transmembrane proteins"/>
    <property type="match status" value="1"/>
</dbReference>
<dbReference type="Proteomes" id="UP000663870">
    <property type="component" value="Unassembled WGS sequence"/>
</dbReference>
<keyword evidence="1" id="KW-0812">Transmembrane</keyword>
<keyword evidence="1" id="KW-1133">Transmembrane helix</keyword>
<feature type="transmembrane region" description="Helical" evidence="1">
    <location>
        <begin position="63"/>
        <end position="83"/>
    </location>
</feature>
<evidence type="ECO:0000313" key="3">
    <source>
        <dbReference type="Proteomes" id="UP000663870"/>
    </source>
</evidence>
<comment type="caution">
    <text evidence="2">The sequence shown here is derived from an EMBL/GenBank/DDBJ whole genome shotgun (WGS) entry which is preliminary data.</text>
</comment>